<feature type="chain" id="PRO_5013337477" evidence="1">
    <location>
        <begin position="29"/>
        <end position="240"/>
    </location>
</feature>
<evidence type="ECO:0000313" key="4">
    <source>
        <dbReference type="Proteomes" id="UP000185003"/>
    </source>
</evidence>
<name>A0A1N6JA17_9BACT</name>
<accession>A0A1N6JA17</accession>
<keyword evidence="1" id="KW-0732">Signal</keyword>
<dbReference type="OrthoDB" id="978236at2"/>
<sequence length="240" mass="26327">MVKILNKNVLLKSLIFFICLATGMQANAQTFSDRVSGDIGRKVRFGFKVDPGVSIMRPQENGIERNGGKFYFSYGVMADFFLDESGNYAIASGLQISHMGSVLMYDAGKGLDKFKAAPTEYDLRLQYVEVPFALKLKTNTNSGIGIWGQFGGFAGFPVRARANVISGLQKFDKENVLRDITPINAGLLLGAGIEYPLTETLTGIVGFNFQNGFVDATKNGKWNDGKVNINSFIVRLGVYF</sequence>
<evidence type="ECO:0000313" key="3">
    <source>
        <dbReference type="EMBL" id="SIO41117.1"/>
    </source>
</evidence>
<protein>
    <submittedName>
        <fullName evidence="3">Outer membrane protein beta-barrel domain-containing protein</fullName>
    </submittedName>
</protein>
<dbReference type="RefSeq" id="WP_074240987.1">
    <property type="nucleotide sequence ID" value="NZ_FSRA01000002.1"/>
</dbReference>
<dbReference type="STRING" id="536979.SAMN04488055_3787"/>
<feature type="domain" description="Outer membrane protein beta-barrel" evidence="2">
    <location>
        <begin position="28"/>
        <end position="202"/>
    </location>
</feature>
<dbReference type="Pfam" id="PF13568">
    <property type="entry name" value="OMP_b-brl_2"/>
    <property type="match status" value="1"/>
</dbReference>
<proteinExistence type="predicted"/>
<reference evidence="4" key="1">
    <citation type="submission" date="2016-11" db="EMBL/GenBank/DDBJ databases">
        <authorList>
            <person name="Varghese N."/>
            <person name="Submissions S."/>
        </authorList>
    </citation>
    <scope>NUCLEOTIDE SEQUENCE [LARGE SCALE GENOMIC DNA]</scope>
    <source>
        <strain evidence="4">DSM 24787</strain>
    </source>
</reference>
<dbReference type="Proteomes" id="UP000185003">
    <property type="component" value="Unassembled WGS sequence"/>
</dbReference>
<organism evidence="3 4">
    <name type="scientific">Chitinophaga niabensis</name>
    <dbReference type="NCBI Taxonomy" id="536979"/>
    <lineage>
        <taxon>Bacteria</taxon>
        <taxon>Pseudomonadati</taxon>
        <taxon>Bacteroidota</taxon>
        <taxon>Chitinophagia</taxon>
        <taxon>Chitinophagales</taxon>
        <taxon>Chitinophagaceae</taxon>
        <taxon>Chitinophaga</taxon>
    </lineage>
</organism>
<keyword evidence="4" id="KW-1185">Reference proteome</keyword>
<feature type="signal peptide" evidence="1">
    <location>
        <begin position="1"/>
        <end position="28"/>
    </location>
</feature>
<dbReference type="EMBL" id="FSRA01000002">
    <property type="protein sequence ID" value="SIO41117.1"/>
    <property type="molecule type" value="Genomic_DNA"/>
</dbReference>
<evidence type="ECO:0000256" key="1">
    <source>
        <dbReference type="SAM" id="SignalP"/>
    </source>
</evidence>
<dbReference type="InterPro" id="IPR025665">
    <property type="entry name" value="Beta-barrel_OMP_2"/>
</dbReference>
<evidence type="ECO:0000259" key="2">
    <source>
        <dbReference type="Pfam" id="PF13568"/>
    </source>
</evidence>
<gene>
    <name evidence="3" type="ORF">SAMN04488055_3787</name>
</gene>
<dbReference type="AlphaFoldDB" id="A0A1N6JA17"/>